<dbReference type="InterPro" id="IPR051454">
    <property type="entry name" value="RNA/ubiquinone_mod_enzymes"/>
</dbReference>
<organism evidence="2 3">
    <name type="scientific">Thomasclavelia cocleata</name>
    <dbReference type="NCBI Taxonomy" id="69824"/>
    <lineage>
        <taxon>Bacteria</taxon>
        <taxon>Bacillati</taxon>
        <taxon>Bacillota</taxon>
        <taxon>Erysipelotrichia</taxon>
        <taxon>Erysipelotrichales</taxon>
        <taxon>Coprobacillaceae</taxon>
        <taxon>Thomasclavelia</taxon>
    </lineage>
</organism>
<dbReference type="Proteomes" id="UP000198558">
    <property type="component" value="Unassembled WGS sequence"/>
</dbReference>
<dbReference type="GO" id="GO:0006508">
    <property type="term" value="P:proteolysis"/>
    <property type="evidence" value="ECO:0007669"/>
    <property type="project" value="UniProtKB-KW"/>
</dbReference>
<keyword evidence="2" id="KW-0645">Protease</keyword>
<dbReference type="RefSeq" id="WP_092351260.1">
    <property type="nucleotide sequence ID" value="NZ_FOIN01000001.1"/>
</dbReference>
<dbReference type="PANTHER" id="PTHR30217:SF10">
    <property type="entry name" value="23S RRNA 5-HYDROXYCYTIDINE C2501 SYNTHASE"/>
    <property type="match status" value="1"/>
</dbReference>
<dbReference type="PROSITE" id="PS01276">
    <property type="entry name" value="PEPTIDASE_U32"/>
    <property type="match status" value="1"/>
</dbReference>
<evidence type="ECO:0000313" key="3">
    <source>
        <dbReference type="Proteomes" id="UP000198558"/>
    </source>
</evidence>
<dbReference type="GO" id="GO:0008233">
    <property type="term" value="F:peptidase activity"/>
    <property type="evidence" value="ECO:0007669"/>
    <property type="project" value="UniProtKB-KW"/>
</dbReference>
<dbReference type="PANTHER" id="PTHR30217">
    <property type="entry name" value="PEPTIDASE U32 FAMILY"/>
    <property type="match status" value="1"/>
</dbReference>
<dbReference type="InterPro" id="IPR001539">
    <property type="entry name" value="Peptidase_U32"/>
</dbReference>
<proteinExistence type="predicted"/>
<dbReference type="Pfam" id="PF01136">
    <property type="entry name" value="Peptidase_U32"/>
    <property type="match status" value="2"/>
</dbReference>
<evidence type="ECO:0000313" key="2">
    <source>
        <dbReference type="EMBL" id="SET03860.1"/>
    </source>
</evidence>
<dbReference type="OrthoDB" id="9807498at2"/>
<sequence>MKKIELLAPAGSYEALVAAVQNGANAIYLGGNAFSARAFATNFSREELKKAVIYAHLRNVKIYVTVNTLYEDNQFENLKDYLLFLAAIDVDALIIQDIGLMHFVKKYFPDFEIHMSTQTSIYNLSAVKYFEGLGVDRIVLARENSIEEIKNICNNTDLDIEVFVHGALCMSYSGQCLMSSMIAKRSGNKGACGQPCRLAYKLEKDGKNLDSVPSYLLSPRDLCTLDNIGILIEAGITSFKIEGRMKRPEYVAVIVKQYREAIDVYLKKQELNDVNNRIIEMKQMFNRGFTKGYLLHDNNFMAKEYPGNRGIDLGTVVDYDKKRKVVKIKLLNRVKQGDRISFKSTDFVRTITKLFLNQKLVNQANKNSIVEIELNTAVKKGESVYKIIDIELIEKAKTSYQKEQIKNPITMHFSGHINNYATLKIYYRDTIIEIKSNQVIEAATSAPLSKERIKNQLAKLGNTIFVAEKINIEFPENAFLSLKEINEMRRRAIDKLIVLLTSTKKHNINIVENNRILTNKTIKGIYVRVHSLIQLNALIDQDIKGYYFPLSKHLDEAIQLAKKHQKKVIPFINFLNNEKQLMNFKNSNSYQEIDEILVGDYGALKIFNDKKCILDATFNLYNSYALEHFKDYNAILSLEMSKKQINNLTNISQNITMIAYGKTINMHIKHCLISEHYFKRKKIGCNKCKEGNYKLVDRKGEKFEIQTDELCNNLIYNNHCIYIKNLDTLKVDYILLSFLNEDAKTVKFIFEEFKHILSDENRQIPAFIKHTSGYYND</sequence>
<keyword evidence="3" id="KW-1185">Reference proteome</keyword>
<feature type="domain" description="Peptidase U32 collagenase" evidence="1">
    <location>
        <begin position="384"/>
        <end position="497"/>
    </location>
</feature>
<dbReference type="EMBL" id="FOIN01000001">
    <property type="protein sequence ID" value="SET03860.1"/>
    <property type="molecule type" value="Genomic_DNA"/>
</dbReference>
<dbReference type="AlphaFoldDB" id="A0A1I0BCF6"/>
<reference evidence="3" key="1">
    <citation type="submission" date="2016-10" db="EMBL/GenBank/DDBJ databases">
        <authorList>
            <person name="Varghese N."/>
            <person name="Submissions S."/>
        </authorList>
    </citation>
    <scope>NUCLEOTIDE SEQUENCE [LARGE SCALE GENOMIC DNA]</scope>
    <source>
        <strain evidence="3">DSM 1551</strain>
    </source>
</reference>
<keyword evidence="2" id="KW-0378">Hydrolase</keyword>
<gene>
    <name evidence="2" type="ORF">SAMN04489758_10136</name>
</gene>
<evidence type="ECO:0000259" key="1">
    <source>
        <dbReference type="Pfam" id="PF12392"/>
    </source>
</evidence>
<accession>A0A1I0BCF6</accession>
<protein>
    <submittedName>
        <fullName evidence="2">Putative protease</fullName>
    </submittedName>
</protein>
<dbReference type="GeneID" id="78287085"/>
<dbReference type="InterPro" id="IPR020988">
    <property type="entry name" value="Pept_U32_collagenase"/>
</dbReference>
<name>A0A1I0BCF6_9FIRM</name>
<dbReference type="Pfam" id="PF12392">
    <property type="entry name" value="DUF3656"/>
    <property type="match status" value="1"/>
</dbReference>